<dbReference type="AlphaFoldDB" id="A0A238D2F2"/>
<keyword evidence="3" id="KW-1185">Reference proteome</keyword>
<feature type="transmembrane region" description="Helical" evidence="1">
    <location>
        <begin position="13"/>
        <end position="35"/>
    </location>
</feature>
<gene>
    <name evidence="2" type="ORF">THIARS_60138</name>
</gene>
<accession>A0A238D2F2</accession>
<evidence type="ECO:0000313" key="3">
    <source>
        <dbReference type="Proteomes" id="UP000214566"/>
    </source>
</evidence>
<keyword evidence="1" id="KW-0812">Transmembrane</keyword>
<dbReference type="Proteomes" id="UP000214566">
    <property type="component" value="Unassembled WGS sequence"/>
</dbReference>
<name>A0A238D2F2_THIDL</name>
<proteinExistence type="predicted"/>
<dbReference type="EMBL" id="FLMQ01000055">
    <property type="protein sequence ID" value="SBP87425.1"/>
    <property type="molecule type" value="Genomic_DNA"/>
</dbReference>
<keyword evidence="1" id="KW-0472">Membrane</keyword>
<protein>
    <submittedName>
        <fullName evidence="2">Uncharacterized protein</fullName>
    </submittedName>
</protein>
<evidence type="ECO:0000256" key="1">
    <source>
        <dbReference type="SAM" id="Phobius"/>
    </source>
</evidence>
<organism evidence="2 3">
    <name type="scientific">Thiomonas delicata</name>
    <name type="common">Thiomonas cuprina</name>
    <dbReference type="NCBI Taxonomy" id="364030"/>
    <lineage>
        <taxon>Bacteria</taxon>
        <taxon>Pseudomonadati</taxon>
        <taxon>Pseudomonadota</taxon>
        <taxon>Betaproteobacteria</taxon>
        <taxon>Burkholderiales</taxon>
        <taxon>Thiomonas</taxon>
    </lineage>
</organism>
<feature type="transmembrane region" description="Helical" evidence="1">
    <location>
        <begin position="83"/>
        <end position="104"/>
    </location>
</feature>
<sequence length="108" mass="11583">MATELLPDVMHRALTLVTIIGFSLGVAVMLGLKMLTQAPDQNALEGQEPKRQPRSLILTLAVDFTRDGLPIGVGFAAGAKQGVLFTIALALEAFFLGFLVLLVFEMLV</sequence>
<reference evidence="2" key="1">
    <citation type="submission" date="2016-06" db="EMBL/GenBank/DDBJ databases">
        <authorList>
            <person name="Kjaerup R.B."/>
            <person name="Dalgaard T.S."/>
            <person name="Juul-Madsen H.R."/>
        </authorList>
    </citation>
    <scope>NUCLEOTIDE SEQUENCE [LARGE SCALE GENOMIC DNA]</scope>
    <source>
        <strain evidence="2">DSM 16361</strain>
    </source>
</reference>
<keyword evidence="1" id="KW-1133">Transmembrane helix</keyword>
<evidence type="ECO:0000313" key="2">
    <source>
        <dbReference type="EMBL" id="SBP87425.1"/>
    </source>
</evidence>